<keyword evidence="8" id="KW-1185">Reference proteome</keyword>
<name>A0AAW8D6X1_9MICC</name>
<evidence type="ECO:0000256" key="5">
    <source>
        <dbReference type="SAM" id="SignalP"/>
    </source>
</evidence>
<dbReference type="GO" id="GO:0030313">
    <property type="term" value="C:cell envelope"/>
    <property type="evidence" value="ECO:0007669"/>
    <property type="project" value="UniProtKB-SubCell"/>
</dbReference>
<dbReference type="SUPFAM" id="SSF53850">
    <property type="entry name" value="Periplasmic binding protein-like II"/>
    <property type="match status" value="1"/>
</dbReference>
<evidence type="ECO:0000313" key="7">
    <source>
        <dbReference type="EMBL" id="MDQ0180910.1"/>
    </source>
</evidence>
<accession>A0AAW8D6X1</accession>
<dbReference type="EMBL" id="JAUSRG010000003">
    <property type="protein sequence ID" value="MDP9904661.1"/>
    <property type="molecule type" value="Genomic_DNA"/>
</dbReference>
<dbReference type="Proteomes" id="UP001242995">
    <property type="component" value="Unassembled WGS sequence"/>
</dbReference>
<evidence type="ECO:0000313" key="9">
    <source>
        <dbReference type="Proteomes" id="UP001242995"/>
    </source>
</evidence>
<dbReference type="Proteomes" id="UP001230951">
    <property type="component" value="Unassembled WGS sequence"/>
</dbReference>
<dbReference type="InterPro" id="IPR006059">
    <property type="entry name" value="SBP"/>
</dbReference>
<organism evidence="6 9">
    <name type="scientific">Arthrobacter bambusae</name>
    <dbReference type="NCBI Taxonomy" id="1338426"/>
    <lineage>
        <taxon>Bacteria</taxon>
        <taxon>Bacillati</taxon>
        <taxon>Actinomycetota</taxon>
        <taxon>Actinomycetes</taxon>
        <taxon>Micrococcales</taxon>
        <taxon>Micrococcaceae</taxon>
        <taxon>Arthrobacter</taxon>
    </lineage>
</organism>
<dbReference type="EMBL" id="JAUSTF010000004">
    <property type="protein sequence ID" value="MDQ0180910.1"/>
    <property type="molecule type" value="Genomic_DNA"/>
</dbReference>
<dbReference type="RefSeq" id="WP_306960489.1">
    <property type="nucleotide sequence ID" value="NZ_JAUSRG010000003.1"/>
</dbReference>
<evidence type="ECO:0000256" key="3">
    <source>
        <dbReference type="ARBA" id="ARBA00022448"/>
    </source>
</evidence>
<evidence type="ECO:0000313" key="8">
    <source>
        <dbReference type="Proteomes" id="UP001230951"/>
    </source>
</evidence>
<evidence type="ECO:0000313" key="6">
    <source>
        <dbReference type="EMBL" id="MDP9904661.1"/>
    </source>
</evidence>
<comment type="subcellular location">
    <subcellularLocation>
        <location evidence="1">Cell envelope</location>
    </subcellularLocation>
</comment>
<comment type="similarity">
    <text evidence="2">Belongs to the bacterial solute-binding protein 1 family.</text>
</comment>
<dbReference type="PANTHER" id="PTHR43649">
    <property type="entry name" value="ARABINOSE-BINDING PROTEIN-RELATED"/>
    <property type="match status" value="1"/>
</dbReference>
<keyword evidence="3" id="KW-0813">Transport</keyword>
<dbReference type="AlphaFoldDB" id="A0AAW8D6X1"/>
<dbReference type="InterPro" id="IPR006311">
    <property type="entry name" value="TAT_signal"/>
</dbReference>
<reference evidence="6 8" key="1">
    <citation type="submission" date="2023-07" db="EMBL/GenBank/DDBJ databases">
        <title>Sorghum-associated microbial communities from plants grown in Nebraska, USA.</title>
        <authorList>
            <person name="Schachtman D."/>
        </authorList>
    </citation>
    <scope>NUCLEOTIDE SEQUENCE</scope>
    <source>
        <strain evidence="6">DS1006</strain>
        <strain evidence="7 8">DS1016</strain>
    </source>
</reference>
<gene>
    <name evidence="6" type="ORF">J2S90_001616</name>
    <name evidence="7" type="ORF">J2S93_002337</name>
</gene>
<proteinExistence type="inferred from homology"/>
<dbReference type="InterPro" id="IPR050490">
    <property type="entry name" value="Bact_solute-bd_prot1"/>
</dbReference>
<feature type="chain" id="PRO_5043880301" evidence="5">
    <location>
        <begin position="29"/>
        <end position="466"/>
    </location>
</feature>
<dbReference type="PROSITE" id="PS51318">
    <property type="entry name" value="TAT"/>
    <property type="match status" value="1"/>
</dbReference>
<dbReference type="Gene3D" id="3.40.190.10">
    <property type="entry name" value="Periplasmic binding protein-like II"/>
    <property type="match status" value="1"/>
</dbReference>
<dbReference type="PANTHER" id="PTHR43649:SF31">
    <property type="entry name" value="SN-GLYCEROL-3-PHOSPHATE-BINDING PERIPLASMIC PROTEIN UGPB"/>
    <property type="match status" value="1"/>
</dbReference>
<comment type="caution">
    <text evidence="6">The sequence shown here is derived from an EMBL/GenBank/DDBJ whole genome shotgun (WGS) entry which is preliminary data.</text>
</comment>
<protein>
    <submittedName>
        <fullName evidence="6">ABC-type glycerol-3-phosphate transport system substrate-binding protein</fullName>
    </submittedName>
</protein>
<evidence type="ECO:0000256" key="2">
    <source>
        <dbReference type="ARBA" id="ARBA00008520"/>
    </source>
</evidence>
<dbReference type="Pfam" id="PF01547">
    <property type="entry name" value="SBP_bac_1"/>
    <property type="match status" value="1"/>
</dbReference>
<evidence type="ECO:0000256" key="4">
    <source>
        <dbReference type="ARBA" id="ARBA00022729"/>
    </source>
</evidence>
<dbReference type="CDD" id="cd13585">
    <property type="entry name" value="PBP2_TMBP_like"/>
    <property type="match status" value="1"/>
</dbReference>
<feature type="signal peptide" evidence="5">
    <location>
        <begin position="1"/>
        <end position="28"/>
    </location>
</feature>
<evidence type="ECO:0000256" key="1">
    <source>
        <dbReference type="ARBA" id="ARBA00004196"/>
    </source>
</evidence>
<keyword evidence="4 5" id="KW-0732">Signal</keyword>
<sequence>MSSFLTAPVNRRSVLLGGAALLGSAGLAACSPATTSSSSGSKNLNVLFFGTQDTADKTAKVAEPFIKANPGVTVKFTGINGTDWNDFFTKVLTQIAGGNAPDIVSVATEGVQLFAQKKLAHPLDDYIKRDKDQLAPYFKDVHPSLVEAMMYQGNLYELPTDFNAGNMYFNTSLLKKSGLELPPADWTMDDFKTMAAALKKNPDTIPFDWVVRLWGSWTSFMYANGGNLVTEGKYDGGDWLWNQFYAGDPAAQGRGGGWKWGAPTANSDAVVESLDLMVEMANSGLSAKPDVGGGTTLQGLFASNKIGMSIGGGFWAGGLHNAGMPVDSFDAQFFPKWKVQRHLFGTGGYGIFESSKNKDLAWEFLKSLVAPDAINILTAGNSTTPARRSMMTADRYAPTSPKNWKVFYDTLDKLPNTAPIPAPPYYNQMATALNQRTTEAMSTGNARQALNGLQQDLETAAASVGS</sequence>